<evidence type="ECO:0000256" key="9">
    <source>
        <dbReference type="ARBA" id="ARBA00022793"/>
    </source>
</evidence>
<evidence type="ECO:0000313" key="17">
    <source>
        <dbReference type="Proteomes" id="UP000245609"/>
    </source>
</evidence>
<evidence type="ECO:0000313" key="16">
    <source>
        <dbReference type="EMBL" id="PVV04292.1"/>
    </source>
</evidence>
<keyword evidence="9 12" id="KW-0210">Decarboxylase</keyword>
<evidence type="ECO:0000256" key="8">
    <source>
        <dbReference type="ARBA" id="ARBA00022490"/>
    </source>
</evidence>
<evidence type="ECO:0000256" key="1">
    <source>
        <dbReference type="ARBA" id="ARBA00002448"/>
    </source>
</evidence>
<dbReference type="Proteomes" id="UP000245609">
    <property type="component" value="Unassembled WGS sequence"/>
</dbReference>
<keyword evidence="14" id="KW-0472">Membrane</keyword>
<dbReference type="FunFam" id="3.20.20.210:FF:000001">
    <property type="entry name" value="Uroporphyrinogen decarboxylase"/>
    <property type="match status" value="1"/>
</dbReference>
<keyword evidence="14" id="KW-1133">Transmembrane helix</keyword>
<sequence>MMDFPALKNDLFLRVLKGEKVERAPVWCMRQAGRYLPEFREIRVENEFFKVCRTPELACEVTIQPISRYRGLLDAAIIFSDILVVPQAMGLEVLMVPGKGPHFPDPLVTPSDFKRLIDKSEGYDPHEQLGYVYDAISLTRKKLFGIVPLIGFIGAPWTLMAYMIEGGGSKTFSKAKAWLWKYPEQAHELLDRVASVSIEFLKGQVRAGAQALQVFDSWAGELSNEDYLEFSFPYISKIAQEVSAEFPDIPMIVFPKGVHPETIKEIALGTKYTAISLDWTIDPKSLITELEPEMKKINKPLILQGNLDPTVLFGDKEIIQKKTESMIKQFSSTNHIANLGHGMLPNHDPEHLKWYLEAVHKYSQL</sequence>
<proteinExistence type="inferred from homology"/>
<evidence type="ECO:0000256" key="4">
    <source>
        <dbReference type="ARBA" id="ARBA00009935"/>
    </source>
</evidence>
<dbReference type="InterPro" id="IPR000257">
    <property type="entry name" value="Uroporphyrinogen_deCOase"/>
</dbReference>
<dbReference type="UniPathway" id="UPA00251">
    <property type="reaction ID" value="UER00321"/>
</dbReference>
<dbReference type="EC" id="4.1.1.37" evidence="6 12"/>
<dbReference type="GO" id="GO:0006782">
    <property type="term" value="P:protoporphyrinogen IX biosynthetic process"/>
    <property type="evidence" value="ECO:0007669"/>
    <property type="project" value="UniProtKB-UniPathway"/>
</dbReference>
<gene>
    <name evidence="16" type="ORF">BB560_001217</name>
</gene>
<comment type="subunit">
    <text evidence="5">Homodimer.</text>
</comment>
<dbReference type="CDD" id="cd00717">
    <property type="entry name" value="URO-D"/>
    <property type="match status" value="1"/>
</dbReference>
<evidence type="ECO:0000256" key="14">
    <source>
        <dbReference type="SAM" id="Phobius"/>
    </source>
</evidence>
<feature type="transmembrane region" description="Helical" evidence="14">
    <location>
        <begin position="143"/>
        <end position="164"/>
    </location>
</feature>
<evidence type="ECO:0000259" key="15">
    <source>
        <dbReference type="PROSITE" id="PS00906"/>
    </source>
</evidence>
<dbReference type="PANTHER" id="PTHR21091">
    <property type="entry name" value="METHYLTETRAHYDROFOLATE:HOMOCYSTEINE METHYLTRANSFERASE RELATED"/>
    <property type="match status" value="1"/>
</dbReference>
<dbReference type="SUPFAM" id="SSF51726">
    <property type="entry name" value="UROD/MetE-like"/>
    <property type="match status" value="1"/>
</dbReference>
<name>A0A2T9ZI79_9FUNG</name>
<evidence type="ECO:0000256" key="6">
    <source>
        <dbReference type="ARBA" id="ARBA00012288"/>
    </source>
</evidence>
<dbReference type="GO" id="GO:0004853">
    <property type="term" value="F:uroporphyrinogen decarboxylase activity"/>
    <property type="evidence" value="ECO:0007669"/>
    <property type="project" value="UniProtKB-EC"/>
</dbReference>
<dbReference type="GO" id="GO:0005829">
    <property type="term" value="C:cytosol"/>
    <property type="evidence" value="ECO:0007669"/>
    <property type="project" value="TreeGrafter"/>
</dbReference>
<feature type="domain" description="Uroporphyrinogen decarboxylase (URO-D)" evidence="15">
    <location>
        <begin position="25"/>
        <end position="34"/>
    </location>
</feature>
<evidence type="ECO:0000256" key="13">
    <source>
        <dbReference type="RuleBase" id="RU004169"/>
    </source>
</evidence>
<comment type="pathway">
    <text evidence="3 12">Porphyrin-containing compound metabolism; protoporphyrin-IX biosynthesis; coproporphyrinogen-III from 5-aminolevulinate: step 4/4.</text>
</comment>
<evidence type="ECO:0000256" key="7">
    <source>
        <dbReference type="ARBA" id="ARBA00014308"/>
    </source>
</evidence>
<evidence type="ECO:0000256" key="10">
    <source>
        <dbReference type="ARBA" id="ARBA00023239"/>
    </source>
</evidence>
<dbReference type="OrthoDB" id="339900at2759"/>
<organism evidence="16 17">
    <name type="scientific">Smittium megazygosporum</name>
    <dbReference type="NCBI Taxonomy" id="133381"/>
    <lineage>
        <taxon>Eukaryota</taxon>
        <taxon>Fungi</taxon>
        <taxon>Fungi incertae sedis</taxon>
        <taxon>Zoopagomycota</taxon>
        <taxon>Kickxellomycotina</taxon>
        <taxon>Harpellomycetes</taxon>
        <taxon>Harpellales</taxon>
        <taxon>Legeriomycetaceae</taxon>
        <taxon>Smittium</taxon>
    </lineage>
</organism>
<evidence type="ECO:0000256" key="12">
    <source>
        <dbReference type="RuleBase" id="RU000554"/>
    </source>
</evidence>
<keyword evidence="11 12" id="KW-0627">Porphyrin biosynthesis</keyword>
<dbReference type="Gene3D" id="3.20.20.210">
    <property type="match status" value="1"/>
</dbReference>
<dbReference type="EMBL" id="MBFS01000142">
    <property type="protein sequence ID" value="PVV04292.1"/>
    <property type="molecule type" value="Genomic_DNA"/>
</dbReference>
<dbReference type="Pfam" id="PF01208">
    <property type="entry name" value="URO-D"/>
    <property type="match status" value="1"/>
</dbReference>
<evidence type="ECO:0000256" key="3">
    <source>
        <dbReference type="ARBA" id="ARBA00004804"/>
    </source>
</evidence>
<keyword evidence="8" id="KW-0963">Cytoplasm</keyword>
<dbReference type="NCBIfam" id="TIGR01464">
    <property type="entry name" value="hemE"/>
    <property type="match status" value="1"/>
</dbReference>
<keyword evidence="10 12" id="KW-0456">Lyase</keyword>
<dbReference type="InterPro" id="IPR006361">
    <property type="entry name" value="Uroporphyrinogen_deCO2ase_HemE"/>
</dbReference>
<keyword evidence="17" id="KW-1185">Reference proteome</keyword>
<reference evidence="16 17" key="1">
    <citation type="journal article" date="2018" name="MBio">
        <title>Comparative Genomics Reveals the Core Gene Toolbox for the Fungus-Insect Symbiosis.</title>
        <authorList>
            <person name="Wang Y."/>
            <person name="Stata M."/>
            <person name="Wang W."/>
            <person name="Stajich J.E."/>
            <person name="White M.M."/>
            <person name="Moncalvo J.M."/>
        </authorList>
    </citation>
    <scope>NUCLEOTIDE SEQUENCE [LARGE SCALE GENOMIC DNA]</scope>
    <source>
        <strain evidence="16 17">SC-DP-2</strain>
    </source>
</reference>
<keyword evidence="14" id="KW-0812">Transmembrane</keyword>
<accession>A0A2T9ZI79</accession>
<comment type="caution">
    <text evidence="16">The sequence shown here is derived from an EMBL/GenBank/DDBJ whole genome shotgun (WGS) entry which is preliminary data.</text>
</comment>
<dbReference type="AlphaFoldDB" id="A0A2T9ZI79"/>
<evidence type="ECO:0000256" key="2">
    <source>
        <dbReference type="ARBA" id="ARBA00004496"/>
    </source>
</evidence>
<dbReference type="PANTHER" id="PTHR21091:SF169">
    <property type="entry name" value="UROPORPHYRINOGEN DECARBOXYLASE"/>
    <property type="match status" value="1"/>
</dbReference>
<dbReference type="HAMAP" id="MF_00218">
    <property type="entry name" value="URO_D"/>
    <property type="match status" value="1"/>
</dbReference>
<dbReference type="STRING" id="133381.A0A2T9ZI79"/>
<dbReference type="PROSITE" id="PS00906">
    <property type="entry name" value="UROD_1"/>
    <property type="match status" value="1"/>
</dbReference>
<evidence type="ECO:0000256" key="5">
    <source>
        <dbReference type="ARBA" id="ARBA00011738"/>
    </source>
</evidence>
<dbReference type="InterPro" id="IPR038071">
    <property type="entry name" value="UROD/MetE-like_sf"/>
</dbReference>
<comment type="function">
    <text evidence="1">Catalyzes the decarboxylation of four acetate groups of uroporphyrinogen-III to yield coproporphyrinogen-III.</text>
</comment>
<comment type="similarity">
    <text evidence="4 13">Belongs to the uroporphyrinogen decarboxylase family.</text>
</comment>
<comment type="subcellular location">
    <subcellularLocation>
        <location evidence="2">Cytoplasm</location>
    </subcellularLocation>
</comment>
<evidence type="ECO:0000256" key="11">
    <source>
        <dbReference type="ARBA" id="ARBA00023244"/>
    </source>
</evidence>
<comment type="catalytic activity">
    <reaction evidence="12">
        <text>uroporphyrinogen III + 4 H(+) = coproporphyrinogen III + 4 CO2</text>
        <dbReference type="Rhea" id="RHEA:19865"/>
        <dbReference type="ChEBI" id="CHEBI:15378"/>
        <dbReference type="ChEBI" id="CHEBI:16526"/>
        <dbReference type="ChEBI" id="CHEBI:57308"/>
        <dbReference type="ChEBI" id="CHEBI:57309"/>
        <dbReference type="EC" id="4.1.1.37"/>
    </reaction>
</comment>
<protein>
    <recommendedName>
        <fullName evidence="7 12">Uroporphyrinogen decarboxylase</fullName>
        <ecNumber evidence="6 12">4.1.1.37</ecNumber>
    </recommendedName>
</protein>